<protein>
    <submittedName>
        <fullName evidence="1">Uncharacterized protein</fullName>
    </submittedName>
</protein>
<accession>A0ACC0JDJ7</accession>
<evidence type="ECO:0000313" key="1">
    <source>
        <dbReference type="EMBL" id="KAI8422172.1"/>
    </source>
</evidence>
<reference evidence="1 2" key="1">
    <citation type="journal article" date="2022" name="Genome Biol. Evol.">
        <title>The Spruce Budworm Genome: Reconstructing the Evolutionary History of Antifreeze Proteins.</title>
        <authorList>
            <person name="Beliveau C."/>
            <person name="Gagne P."/>
            <person name="Picq S."/>
            <person name="Vernygora O."/>
            <person name="Keeling C.I."/>
            <person name="Pinkney K."/>
            <person name="Doucet D."/>
            <person name="Wen F."/>
            <person name="Johnston J.S."/>
            <person name="Maaroufi H."/>
            <person name="Boyle B."/>
            <person name="Laroche J."/>
            <person name="Dewar K."/>
            <person name="Juretic N."/>
            <person name="Blackburn G."/>
            <person name="Nisole A."/>
            <person name="Brunet B."/>
            <person name="Brandao M."/>
            <person name="Lumley L."/>
            <person name="Duan J."/>
            <person name="Quan G."/>
            <person name="Lucarotti C.J."/>
            <person name="Roe A.D."/>
            <person name="Sperling F.A.H."/>
            <person name="Levesque R.C."/>
            <person name="Cusson M."/>
        </authorList>
    </citation>
    <scope>NUCLEOTIDE SEQUENCE [LARGE SCALE GENOMIC DNA]</scope>
    <source>
        <strain evidence="1">Glfc:IPQL:Cfum</strain>
    </source>
</reference>
<evidence type="ECO:0000313" key="2">
    <source>
        <dbReference type="Proteomes" id="UP001064048"/>
    </source>
</evidence>
<dbReference type="Proteomes" id="UP001064048">
    <property type="component" value="Chromosome 10"/>
</dbReference>
<gene>
    <name evidence="1" type="ORF">MSG28_006080</name>
</gene>
<organism evidence="1 2">
    <name type="scientific">Choristoneura fumiferana</name>
    <name type="common">Spruce budworm moth</name>
    <name type="synonym">Archips fumiferana</name>
    <dbReference type="NCBI Taxonomy" id="7141"/>
    <lineage>
        <taxon>Eukaryota</taxon>
        <taxon>Metazoa</taxon>
        <taxon>Ecdysozoa</taxon>
        <taxon>Arthropoda</taxon>
        <taxon>Hexapoda</taxon>
        <taxon>Insecta</taxon>
        <taxon>Pterygota</taxon>
        <taxon>Neoptera</taxon>
        <taxon>Endopterygota</taxon>
        <taxon>Lepidoptera</taxon>
        <taxon>Glossata</taxon>
        <taxon>Ditrysia</taxon>
        <taxon>Tortricoidea</taxon>
        <taxon>Tortricidae</taxon>
        <taxon>Tortricinae</taxon>
        <taxon>Choristoneura</taxon>
    </lineage>
</organism>
<proteinExistence type="predicted"/>
<keyword evidence="2" id="KW-1185">Reference proteome</keyword>
<name>A0ACC0JDJ7_CHOFU</name>
<sequence length="1083" mass="120532">MMANSLDTVNANQPTQNGSKVQPSNNESKTNLIVNYLPQTMTQEEIRSLFSSVGEVESCKLIRDKVTVFPDHILNGQSLGYAFVNYHKAEDAEKAVNTLNGLRLQNKIIKVSYARPSSDAIKGANLYVSGLPKHMTQQELEKLFGPFGSIISSRILHENVNVGHLLQGGGDEQTIQGPSRGVAFIRYDQRCEAEAAIRELNGTVPPGGTGPMTVKCANNPSNQNKALAPLAAYLAPTSTRRFVGPAGKALLAINKGLQRFSPLADPLIQGNALGGSGWCIFVYNIGADTEESVLWQLFGPFGAVQSVKIIRDPTTNKCKGYGFVTMTNYDEAVVAIQSLNGYSLNGQVLQVSFKTNKIYFVNYQRCQSLNSNNTTVTDNNGEFVDMTLAADGHHVKVHQMVLALASPYIKELISSANCPHPVIFLNAMVAVEELNELIVAAKELHIKGLEDVKSVAGAPSISDSEQPSSLVDEQPPEFPDVQIKLQRQSNIAPTPVVSKLTALKRRLAGEKTTSNVPLRKRSFPPKDLDSGTNNDMPTHLKEDDSENDKTFVYDDPLDADDRDDGDDYCIEETPPVKKVTQGQPDNAPMSVQYTLSNQGSLQLILNRFVYSLYYQYRDKSRQWRCIDNRANKCTASVFTKDNIVMRRHRVLSPIHDIESRCGTAHSEPNGEFVDMTLAADGHHVKVHQMVLALASPYIKELISSANCPHPVIFLNAMVAVEELNELIVAAKELHIKGLEDVKSVAGAPSISDSEQPSSLVDEQPPEFPDVQIKLQRQSNIAPTPVVSKLTALKRRLAGEKTTSNVPLRKRSFPPKDLDSGTNNDMPTHLKEDDSENDKTFVYDDPLDADDRDDGDDYCIEETPPVKKVTQGQPDNAPMSVQYTLSNQGSLQLILNRFVYSLYYQYRDKSRQWRCIDNRANKCTASVFTKDNIVMRRVSAHTHAFHDKKILKKVMASCVYSAIQEAEASTTKKRETELKNMNETFTVSNQGSLQMILNRFVYFCRYTYRDGGRRWYCCDNRRTKCPAQVITSKDNIVTRRLKAHNHPFHDRRIMKKVRAGTVYGTIDNPLQKVKKPGQTAKQVN</sequence>
<dbReference type="EMBL" id="CM046110">
    <property type="protein sequence ID" value="KAI8422172.1"/>
    <property type="molecule type" value="Genomic_DNA"/>
</dbReference>
<comment type="caution">
    <text evidence="1">The sequence shown here is derived from an EMBL/GenBank/DDBJ whole genome shotgun (WGS) entry which is preliminary data.</text>
</comment>